<proteinExistence type="inferred from homology"/>
<dbReference type="GO" id="GO:0016787">
    <property type="term" value="F:hydrolase activity"/>
    <property type="evidence" value="ECO:0007669"/>
    <property type="project" value="UniProtKB-KW"/>
</dbReference>
<keyword evidence="1" id="KW-0067">ATP-binding</keyword>
<dbReference type="InterPro" id="IPR010285">
    <property type="entry name" value="DNA_helicase_pif1-like_DEAD"/>
</dbReference>
<keyword evidence="1" id="KW-0378">Hydrolase</keyword>
<dbReference type="Proteomes" id="UP000483820">
    <property type="component" value="Chromosome X"/>
</dbReference>
<dbReference type="GO" id="GO:0006281">
    <property type="term" value="P:DNA repair"/>
    <property type="evidence" value="ECO:0007669"/>
    <property type="project" value="UniProtKB-KW"/>
</dbReference>
<dbReference type="SUPFAM" id="SSF52540">
    <property type="entry name" value="P-loop containing nucleoside triphosphate hydrolases"/>
    <property type="match status" value="2"/>
</dbReference>
<accession>A0A6A5FTY2</accession>
<dbReference type="CTD" id="78777460"/>
<dbReference type="GeneID" id="78777460"/>
<evidence type="ECO:0000313" key="4">
    <source>
        <dbReference type="Proteomes" id="UP000483820"/>
    </source>
</evidence>
<sequence>MLFSSPQQINHLNSVRLSRPTSVQLSRNQTLIRDCVKARFPTIAENPFHIMLDAAPGGCGKSTMLKILRQDVNAFFGTENACLVTAFTGGAAFNVGGNTIHSTLGISPKAGEEFKRMSDSMKTHLTNQLRDVKVLFIEEISLVSVVLLTQASVHLQILRNDGRPFGGLSVMVFGDFMQLLPVQHPPVFGDFPPIMKARCEMLVENVWDKLWKLFTVFHLTRNKRVEMGRAADMLREIRYTEISEETKEFLRKNCLLKNTFPKTIFEALDQLQSENPDKEFVVLATKNATVNRLNICRIQNMEERKKFPVRYIKDDEVVLAKFHETTKRPHSMELAVGCKVMLNVTLKKEPGMYNGRVGKLLEIQDQFLKIQFDSQTIVDVPKLFFKNNEKSWTQYPIQPAEVITVHMSQGKTFDGVIFISENLFTGGLAYTALSRCRQLRLCRLTSLRTEEWLVPDGANEEYRRLKRRYLDMMITD</sequence>
<dbReference type="EC" id="5.6.2.3" evidence="1"/>
<organism evidence="3 4">
    <name type="scientific">Caenorhabditis remanei</name>
    <name type="common">Caenorhabditis vulgaris</name>
    <dbReference type="NCBI Taxonomy" id="31234"/>
    <lineage>
        <taxon>Eukaryota</taxon>
        <taxon>Metazoa</taxon>
        <taxon>Ecdysozoa</taxon>
        <taxon>Nematoda</taxon>
        <taxon>Chromadorea</taxon>
        <taxon>Rhabditida</taxon>
        <taxon>Rhabditina</taxon>
        <taxon>Rhabditomorpha</taxon>
        <taxon>Rhabditoidea</taxon>
        <taxon>Rhabditidae</taxon>
        <taxon>Peloderinae</taxon>
        <taxon>Caenorhabditis</taxon>
    </lineage>
</organism>
<dbReference type="GO" id="GO:0006310">
    <property type="term" value="P:DNA recombination"/>
    <property type="evidence" value="ECO:0007669"/>
    <property type="project" value="UniProtKB-KW"/>
</dbReference>
<comment type="catalytic activity">
    <reaction evidence="1">
        <text>ATP + H2O = ADP + phosphate + H(+)</text>
        <dbReference type="Rhea" id="RHEA:13065"/>
        <dbReference type="ChEBI" id="CHEBI:15377"/>
        <dbReference type="ChEBI" id="CHEBI:15378"/>
        <dbReference type="ChEBI" id="CHEBI:30616"/>
        <dbReference type="ChEBI" id="CHEBI:43474"/>
        <dbReference type="ChEBI" id="CHEBI:456216"/>
        <dbReference type="EC" id="5.6.2.3"/>
    </reaction>
</comment>
<dbReference type="GO" id="GO:0043139">
    <property type="term" value="F:5'-3' DNA helicase activity"/>
    <property type="evidence" value="ECO:0007669"/>
    <property type="project" value="UniProtKB-EC"/>
</dbReference>
<evidence type="ECO:0000256" key="1">
    <source>
        <dbReference type="RuleBase" id="RU363044"/>
    </source>
</evidence>
<gene>
    <name evidence="3" type="ORF">GCK72_022520</name>
</gene>
<comment type="cofactor">
    <cofactor evidence="1">
        <name>Mg(2+)</name>
        <dbReference type="ChEBI" id="CHEBI:18420"/>
    </cofactor>
</comment>
<feature type="domain" description="DNA helicase Pif1-like DEAD-box helicase" evidence="2">
    <location>
        <begin position="49"/>
        <end position="228"/>
    </location>
</feature>
<protein>
    <recommendedName>
        <fullName evidence="1">ATP-dependent DNA helicase</fullName>
        <ecNumber evidence="1">5.6.2.3</ecNumber>
    </recommendedName>
</protein>
<comment type="similarity">
    <text evidence="1">Belongs to the helicase family.</text>
</comment>
<reference evidence="3 4" key="1">
    <citation type="submission" date="2019-12" db="EMBL/GenBank/DDBJ databases">
        <title>Chromosome-level assembly of the Caenorhabditis remanei genome.</title>
        <authorList>
            <person name="Teterina A.A."/>
            <person name="Willis J.H."/>
            <person name="Phillips P.C."/>
        </authorList>
    </citation>
    <scope>NUCLEOTIDE SEQUENCE [LARGE SCALE GENOMIC DNA]</scope>
    <source>
        <strain evidence="3 4">PX506</strain>
        <tissue evidence="3">Whole organism</tissue>
    </source>
</reference>
<dbReference type="GO" id="GO:0000723">
    <property type="term" value="P:telomere maintenance"/>
    <property type="evidence" value="ECO:0007669"/>
    <property type="project" value="InterPro"/>
</dbReference>
<dbReference type="Gene3D" id="3.40.50.300">
    <property type="entry name" value="P-loop containing nucleotide triphosphate hydrolases"/>
    <property type="match status" value="2"/>
</dbReference>
<evidence type="ECO:0000313" key="3">
    <source>
        <dbReference type="EMBL" id="KAF1746068.1"/>
    </source>
</evidence>
<name>A0A6A5FTY2_CAERE</name>
<dbReference type="KEGG" id="crq:GCK72_022520"/>
<keyword evidence="1" id="KW-0233">DNA recombination</keyword>
<dbReference type="AlphaFoldDB" id="A0A6A5FTY2"/>
<dbReference type="EMBL" id="WUAV01000006">
    <property type="protein sequence ID" value="KAF1746068.1"/>
    <property type="molecule type" value="Genomic_DNA"/>
</dbReference>
<keyword evidence="1" id="KW-0227">DNA damage</keyword>
<keyword evidence="1" id="KW-0234">DNA repair</keyword>
<dbReference type="RefSeq" id="XP_053578445.1">
    <property type="nucleotide sequence ID" value="XM_053734879.1"/>
</dbReference>
<keyword evidence="1" id="KW-0347">Helicase</keyword>
<dbReference type="PANTHER" id="PTHR47642:SF6">
    <property type="entry name" value="ATP-DEPENDENT DNA HELICASE"/>
    <property type="match status" value="1"/>
</dbReference>
<evidence type="ECO:0000259" key="2">
    <source>
        <dbReference type="Pfam" id="PF05970"/>
    </source>
</evidence>
<dbReference type="Pfam" id="PF05970">
    <property type="entry name" value="PIF1"/>
    <property type="match status" value="1"/>
</dbReference>
<keyword evidence="1" id="KW-0547">Nucleotide-binding</keyword>
<dbReference type="PANTHER" id="PTHR47642">
    <property type="entry name" value="ATP-DEPENDENT DNA HELICASE"/>
    <property type="match status" value="1"/>
</dbReference>
<dbReference type="InterPro" id="IPR027417">
    <property type="entry name" value="P-loop_NTPase"/>
</dbReference>
<dbReference type="GO" id="GO:0005524">
    <property type="term" value="F:ATP binding"/>
    <property type="evidence" value="ECO:0007669"/>
    <property type="project" value="UniProtKB-KW"/>
</dbReference>
<comment type="caution">
    <text evidence="3">The sequence shown here is derived from an EMBL/GenBank/DDBJ whole genome shotgun (WGS) entry which is preliminary data.</text>
</comment>
<dbReference type="InterPro" id="IPR051055">
    <property type="entry name" value="PIF1_helicase"/>
</dbReference>